<dbReference type="Pfam" id="PF10671">
    <property type="entry name" value="TcpQ"/>
    <property type="match status" value="1"/>
</dbReference>
<proteinExistence type="predicted"/>
<accession>T1D1L1</accession>
<dbReference type="AlphaFoldDB" id="T1D1L1"/>
<comment type="caution">
    <text evidence="2">The sequence shown here is derived from an EMBL/GenBank/DDBJ whole genome shotgun (WGS) entry which is preliminary data.</text>
</comment>
<feature type="domain" description="Toxin co-regulated pilus biosynthesis protein Q C-terminal" evidence="1">
    <location>
        <begin position="240"/>
        <end position="315"/>
    </location>
</feature>
<reference evidence="2" key="1">
    <citation type="submission" date="2013-08" db="EMBL/GenBank/DDBJ databases">
        <authorList>
            <person name="Mendez C."/>
            <person name="Richter M."/>
            <person name="Ferrer M."/>
            <person name="Sanchez J."/>
        </authorList>
    </citation>
    <scope>NUCLEOTIDE SEQUENCE</scope>
</reference>
<reference evidence="2" key="2">
    <citation type="journal article" date="2014" name="ISME J.">
        <title>Microbial stratification in low pH oxic and suboxic macroscopic growths along an acid mine drainage.</title>
        <authorList>
            <person name="Mendez-Garcia C."/>
            <person name="Mesa V."/>
            <person name="Sprenger R.R."/>
            <person name="Richter M."/>
            <person name="Diez M.S."/>
            <person name="Solano J."/>
            <person name="Bargiela R."/>
            <person name="Golyshina O.V."/>
            <person name="Manteca A."/>
            <person name="Ramos J.L."/>
            <person name="Gallego J.R."/>
            <person name="Llorente I."/>
            <person name="Martins Dos Santos V.A."/>
            <person name="Jensen O.N."/>
            <person name="Pelaez A.I."/>
            <person name="Sanchez J."/>
            <person name="Ferrer M."/>
        </authorList>
    </citation>
    <scope>NUCLEOTIDE SEQUENCE</scope>
</reference>
<dbReference type="EMBL" id="AUZY01001088">
    <property type="protein sequence ID" value="EQD76310.1"/>
    <property type="molecule type" value="Genomic_DNA"/>
</dbReference>
<gene>
    <name evidence="2" type="ORF">B1B_01772</name>
</gene>
<evidence type="ECO:0000259" key="1">
    <source>
        <dbReference type="Pfam" id="PF10671"/>
    </source>
</evidence>
<evidence type="ECO:0000313" key="2">
    <source>
        <dbReference type="EMBL" id="EQD76310.1"/>
    </source>
</evidence>
<organism evidence="2">
    <name type="scientific">mine drainage metagenome</name>
    <dbReference type="NCBI Taxonomy" id="410659"/>
    <lineage>
        <taxon>unclassified sequences</taxon>
        <taxon>metagenomes</taxon>
        <taxon>ecological metagenomes</taxon>
    </lineage>
</organism>
<dbReference type="InterPro" id="IPR018927">
    <property type="entry name" value="Pilus_synth_Q_C"/>
</dbReference>
<name>T1D1L1_9ZZZZ</name>
<protein>
    <submittedName>
        <fullName evidence="2">Secreted protein</fullName>
    </submittedName>
</protein>
<sequence length="329" mass="36778">MIPMIDRLSLRSPFLLLALAAPLVAGARGVPYRFDYRAYGPVLPVLTWNTGAQTYVEMPHGIPVTGAFVGDRAARRFVPVRRSGRFYVIPAVARRTLLVTPGFNVALSYRGPIPHPLEQDNQQKLDSDLTRLQSATGTLSVLLARRPTPPASIASAAHMRRMGWTRFPNHPVPGGSGTLMLFANAYLPSGWSLRYDAPVSPLTPVDWSAARNWQAALGDLAIEHGWRLTCRHERCTIEPSWTVRAGSTLRETLRGWAHTAGWTLIWKPRWDRRMAGAAVYYGPFRSAAARYVRDLTRERVPLRAVFWRGNRTIEILPTGRLSARSRTHG</sequence>